<accession>A0A1V0S8Z4</accession>
<dbReference type="EMBL" id="KY684083">
    <property type="protein sequence ID" value="ARF08177.1"/>
    <property type="molecule type" value="Genomic_DNA"/>
</dbReference>
<organism evidence="1">
    <name type="scientific">Catovirus CTV1</name>
    <dbReference type="NCBI Taxonomy" id="1977631"/>
    <lineage>
        <taxon>Viruses</taxon>
        <taxon>Varidnaviria</taxon>
        <taxon>Bamfordvirae</taxon>
        <taxon>Nucleocytoviricota</taxon>
        <taxon>Megaviricetes</taxon>
        <taxon>Imitervirales</taxon>
        <taxon>Mimiviridae</taxon>
        <taxon>Klosneuvirinae</taxon>
        <taxon>Catovirus</taxon>
    </lineage>
</organism>
<reference evidence="1" key="1">
    <citation type="journal article" date="2017" name="Science">
        <title>Giant viruses with an expanded complement of translation system components.</title>
        <authorList>
            <person name="Schulz F."/>
            <person name="Yutin N."/>
            <person name="Ivanova N.N."/>
            <person name="Ortega D.R."/>
            <person name="Lee T.K."/>
            <person name="Vierheilig J."/>
            <person name="Daims H."/>
            <person name="Horn M."/>
            <person name="Wagner M."/>
            <person name="Jensen G.J."/>
            <person name="Kyrpides N.C."/>
            <person name="Koonin E.V."/>
            <person name="Woyke T."/>
        </authorList>
    </citation>
    <scope>NUCLEOTIDE SEQUENCE</scope>
    <source>
        <strain evidence="1">CTV1</strain>
    </source>
</reference>
<name>A0A1V0S8Z4_9VIRU</name>
<gene>
    <name evidence="1" type="ORF">Catovirus_1_227</name>
</gene>
<evidence type="ECO:0000313" key="1">
    <source>
        <dbReference type="EMBL" id="ARF08177.1"/>
    </source>
</evidence>
<proteinExistence type="predicted"/>
<sequence>MKFNYFDILFNFDVYIIKSEMDNIILNARGSKIVVKKDSLLVSKSAVLKTFCETPMKFETEFFLDYRKLTVHNMIDYLNGTAKYSADIESLMDFLSIKNDVKNFEYVIREKLAKRIDELKLSRNTKTKCHEYAEILYNKILLYSQPIMIKIEIVVSDFVINPVSGIVLTVWDDRLNVIILFQYGEDFYVKFNENRFVKIHDDIAKTIQQQPTIDVSILAGVQKEIIKFYKCLHQTLNLNINDNIITLIGLKINTNNLITFGDIINIRTIMFKKEKLRNNILTNYTY</sequence>
<protein>
    <submittedName>
        <fullName evidence="1">Uncharacterized protein</fullName>
    </submittedName>
</protein>